<dbReference type="STRING" id="1437425.CSEC_0925"/>
<feature type="domain" description="AB hydrolase-1" evidence="2">
    <location>
        <begin position="47"/>
        <end position="285"/>
    </location>
</feature>
<keyword evidence="3" id="KW-0378">Hydrolase</keyword>
<accession>A0A090CYP8</accession>
<dbReference type="GO" id="GO:0016787">
    <property type="term" value="F:hydrolase activity"/>
    <property type="evidence" value="ECO:0007669"/>
    <property type="project" value="UniProtKB-KW"/>
</dbReference>
<organism evidence="3 4">
    <name type="scientific">Candidatus Criblamydia sequanensis CRIB-18</name>
    <dbReference type="NCBI Taxonomy" id="1437425"/>
    <lineage>
        <taxon>Bacteria</taxon>
        <taxon>Pseudomonadati</taxon>
        <taxon>Chlamydiota</taxon>
        <taxon>Chlamydiia</taxon>
        <taxon>Parachlamydiales</taxon>
        <taxon>Candidatus Criblamydiaceae</taxon>
        <taxon>Candidatus Criblamydia</taxon>
    </lineage>
</organism>
<proteinExistence type="predicted"/>
<comment type="caution">
    <text evidence="3">The sequence shown here is derived from an EMBL/GenBank/DDBJ whole genome shotgun (WGS) entry which is preliminary data.</text>
</comment>
<dbReference type="AlphaFoldDB" id="A0A090CYP8"/>
<keyword evidence="1" id="KW-0732">Signal</keyword>
<dbReference type="EMBL" id="CCEJ010000003">
    <property type="protein sequence ID" value="CDR33752.1"/>
    <property type="molecule type" value="Genomic_DNA"/>
</dbReference>
<protein>
    <submittedName>
        <fullName evidence="3">Alpha/beta hydrolase domain-containing protein</fullName>
    </submittedName>
</protein>
<evidence type="ECO:0000313" key="3">
    <source>
        <dbReference type="EMBL" id="CDR33752.1"/>
    </source>
</evidence>
<gene>
    <name evidence="3" type="ORF">CSEC_0925</name>
</gene>
<reference evidence="3" key="1">
    <citation type="submission" date="2013-12" db="EMBL/GenBank/DDBJ databases">
        <authorList>
            <person name="Linke B."/>
        </authorList>
    </citation>
    <scope>NUCLEOTIDE SEQUENCE [LARGE SCALE GENOMIC DNA]</scope>
    <source>
        <strain evidence="3">CRIB-18</strain>
    </source>
</reference>
<evidence type="ECO:0000313" key="4">
    <source>
        <dbReference type="Proteomes" id="UP000031552"/>
    </source>
</evidence>
<dbReference type="RefSeq" id="WP_053331776.1">
    <property type="nucleotide sequence ID" value="NZ_CCEJ010000003.1"/>
</dbReference>
<dbReference type="PANTHER" id="PTHR43433:SF5">
    <property type="entry name" value="AB HYDROLASE-1 DOMAIN-CONTAINING PROTEIN"/>
    <property type="match status" value="1"/>
</dbReference>
<evidence type="ECO:0000259" key="2">
    <source>
        <dbReference type="Pfam" id="PF00561"/>
    </source>
</evidence>
<dbReference type="eggNOG" id="COG0596">
    <property type="taxonomic scope" value="Bacteria"/>
</dbReference>
<reference evidence="3" key="2">
    <citation type="submission" date="2014-09" db="EMBL/GenBank/DDBJ databases">
        <title>Criblamydia sequanensis harbors a mega-plasmid encoding arsenite resistance.</title>
        <authorList>
            <person name="Bertelli C."/>
            <person name="Goesmann A."/>
            <person name="Greub G."/>
        </authorList>
    </citation>
    <scope>NUCLEOTIDE SEQUENCE [LARGE SCALE GENOMIC DNA]</scope>
    <source>
        <strain evidence="3">CRIB-18</strain>
    </source>
</reference>
<dbReference type="Proteomes" id="UP000031552">
    <property type="component" value="Unassembled WGS sequence"/>
</dbReference>
<dbReference type="PANTHER" id="PTHR43433">
    <property type="entry name" value="HYDROLASE, ALPHA/BETA FOLD FAMILY PROTEIN"/>
    <property type="match status" value="1"/>
</dbReference>
<evidence type="ECO:0000256" key="1">
    <source>
        <dbReference type="SAM" id="SignalP"/>
    </source>
</evidence>
<dbReference type="SUPFAM" id="SSF53474">
    <property type="entry name" value="alpha/beta-Hydrolases"/>
    <property type="match status" value="1"/>
</dbReference>
<dbReference type="Gene3D" id="3.40.50.1820">
    <property type="entry name" value="alpha/beta hydrolase"/>
    <property type="match status" value="1"/>
</dbReference>
<dbReference type="OrthoDB" id="9773293at2"/>
<sequence>MSWSKSLIASLFFCAFFSFAQAEFKPEVKMIEVDGVKIAYYIRGQGKPLFMINGFISTMSLWDPALLEELAKNYQLILFDNRGVGLSTDTIENKTTIPQMADDVAGLIKGLGYSKANILGWSMGARIGQQLLIRHPELVDKAVLCAANPGGKYQDRTAPDVENKLNNPNVSETEKIGLVFPDNEQGTQAAKESLARIKAAVKSGSIPNNFSVSKETLIRQNRARTVLWNNDNENFNALKDIKVPVLLSDGRFDIIDLPKNSLIIANQIPYSWTAFLNGGHAFLFQEHKQFADLVHVFLQ</sequence>
<keyword evidence="4" id="KW-1185">Reference proteome</keyword>
<dbReference type="InterPro" id="IPR029058">
    <property type="entry name" value="AB_hydrolase_fold"/>
</dbReference>
<feature type="signal peptide" evidence="1">
    <location>
        <begin position="1"/>
        <end position="22"/>
    </location>
</feature>
<name>A0A090CYP8_9BACT</name>
<feature type="chain" id="PRO_5001853609" evidence="1">
    <location>
        <begin position="23"/>
        <end position="299"/>
    </location>
</feature>
<dbReference type="InterPro" id="IPR000073">
    <property type="entry name" value="AB_hydrolase_1"/>
</dbReference>
<dbReference type="Pfam" id="PF00561">
    <property type="entry name" value="Abhydrolase_1"/>
    <property type="match status" value="1"/>
</dbReference>
<dbReference type="InterPro" id="IPR050471">
    <property type="entry name" value="AB_hydrolase"/>
</dbReference>